<name>G5JZW1_9STRE</name>
<evidence type="ECO:0000256" key="1">
    <source>
        <dbReference type="SAM" id="Phobius"/>
    </source>
</evidence>
<keyword evidence="3" id="KW-1185">Reference proteome</keyword>
<proteinExistence type="predicted"/>
<keyword evidence="1" id="KW-0472">Membrane</keyword>
<reference evidence="2 3" key="1">
    <citation type="journal article" date="2014" name="Int. J. Syst. Evol. Microbiol.">
        <title>Phylogenomics and the dynamic genome evolution of the genus Streptococcus.</title>
        <authorList>
            <consortium name="The Broad Institute Genome Sequencing Platform"/>
            <person name="Richards V.P."/>
            <person name="Palmer S.R."/>
            <person name="Pavinski Bitar P.D."/>
            <person name="Qin X."/>
            <person name="Weinstock G.M."/>
            <person name="Highlander S.K."/>
            <person name="Town C.D."/>
            <person name="Burne R.A."/>
            <person name="Stanhope M.J."/>
        </authorList>
    </citation>
    <scope>NUCLEOTIDE SEQUENCE [LARGE SCALE GENOMIC DNA]</scope>
    <source>
        <strain evidence="2 3">707-05</strain>
    </source>
</reference>
<dbReference type="Proteomes" id="UP000003330">
    <property type="component" value="Unassembled WGS sequence"/>
</dbReference>
<gene>
    <name evidence="2" type="ORF">STRIC_0825</name>
</gene>
<evidence type="ECO:0000313" key="2">
    <source>
        <dbReference type="EMBL" id="EHI70986.1"/>
    </source>
</evidence>
<feature type="transmembrane region" description="Helical" evidence="1">
    <location>
        <begin position="27"/>
        <end position="47"/>
    </location>
</feature>
<protein>
    <submittedName>
        <fullName evidence="2">Uncharacterized protein</fullName>
    </submittedName>
</protein>
<organism evidence="2 3">
    <name type="scientific">Streptococcus ictaluri 707-05</name>
    <dbReference type="NCBI Taxonomy" id="764299"/>
    <lineage>
        <taxon>Bacteria</taxon>
        <taxon>Bacillati</taxon>
        <taxon>Bacillota</taxon>
        <taxon>Bacilli</taxon>
        <taxon>Lactobacillales</taxon>
        <taxon>Streptococcaceae</taxon>
        <taxon>Streptococcus</taxon>
    </lineage>
</organism>
<dbReference type="AlphaFoldDB" id="G5JZW1"/>
<evidence type="ECO:0000313" key="3">
    <source>
        <dbReference type="Proteomes" id="UP000003330"/>
    </source>
</evidence>
<sequence length="49" mass="5654">MFPLIGILLVLISILFRKLNLLMLGLLFYFALWIKILLAFSVLPNMLGF</sequence>
<comment type="caution">
    <text evidence="2">The sequence shown here is derived from an EMBL/GenBank/DDBJ whole genome shotgun (WGS) entry which is preliminary data.</text>
</comment>
<keyword evidence="1" id="KW-0812">Transmembrane</keyword>
<dbReference type="EMBL" id="AEUX02000001">
    <property type="protein sequence ID" value="EHI70986.1"/>
    <property type="molecule type" value="Genomic_DNA"/>
</dbReference>
<keyword evidence="1" id="KW-1133">Transmembrane helix</keyword>
<accession>G5JZW1</accession>